<dbReference type="RefSeq" id="WP_243324316.1">
    <property type="nucleotide sequence ID" value="NZ_JAKZMM010000014.1"/>
</dbReference>
<comment type="caution">
    <text evidence="2">The sequence shown here is derived from an EMBL/GenBank/DDBJ whole genome shotgun (WGS) entry which is preliminary data.</text>
</comment>
<dbReference type="Pfam" id="PF00535">
    <property type="entry name" value="Glycos_transf_2"/>
    <property type="match status" value="1"/>
</dbReference>
<protein>
    <submittedName>
        <fullName evidence="2">Glycosyltransferase family 2 protein</fullName>
    </submittedName>
</protein>
<dbReference type="InterPro" id="IPR001173">
    <property type="entry name" value="Glyco_trans_2-like"/>
</dbReference>
<evidence type="ECO:0000313" key="2">
    <source>
        <dbReference type="EMBL" id="MCJ2380383.1"/>
    </source>
</evidence>
<dbReference type="PANTHER" id="PTHR43179">
    <property type="entry name" value="RHAMNOSYLTRANSFERASE WBBL"/>
    <property type="match status" value="1"/>
</dbReference>
<feature type="domain" description="Glycosyltransferase 2-like" evidence="1">
    <location>
        <begin position="7"/>
        <end position="192"/>
    </location>
</feature>
<keyword evidence="3" id="KW-1185">Reference proteome</keyword>
<proteinExistence type="predicted"/>
<gene>
    <name evidence="2" type="ORF">MUN53_07125</name>
</gene>
<dbReference type="Gene3D" id="3.90.550.10">
    <property type="entry name" value="Spore Coat Polysaccharide Biosynthesis Protein SpsA, Chain A"/>
    <property type="match status" value="1"/>
</dbReference>
<dbReference type="EMBL" id="JAKZMM010000014">
    <property type="protein sequence ID" value="MCJ2380383.1"/>
    <property type="molecule type" value="Genomic_DNA"/>
</dbReference>
<dbReference type="Proteomes" id="UP001165444">
    <property type="component" value="Unassembled WGS sequence"/>
</dbReference>
<sequence>MYETQLSIVIVNYNVKYFLQQCLYSVRAATQGLETDIYVVDNHSTDQSVEYLRPLFPEVTFIENTENVGFAKANNQALRICKGEYVLILNPDTVIGEESLRSLYFFMEDHPEAGALGLKMINGNGIFLAESKRSFPTPWVSFCKLFGLSKLFPNSPKYASYALPYLSPDEQHEVDVLCGAFMLMRHEALDKIGLLDEDFFMYGEDIDLSYRFIQGGYKNFYMPERMLHYKGESTQKLSYRFLQRFYGAMLIFYRKHYAQSSPLLNGAVKAAVMIRAGLASLSNIKGKKSATPRHRRILVVCRKESLEETKKTIAQKFPTCEHINLWDLNEERITAAICRKNQMKRFTDIVFVYPDTRFEQMFLLMDLMPNKQMTYHIFHREHNLFVSPGK</sequence>
<dbReference type="InterPro" id="IPR029044">
    <property type="entry name" value="Nucleotide-diphossugar_trans"/>
</dbReference>
<organism evidence="2 3">
    <name type="scientific">Parabacteroides faecalis</name>
    <dbReference type="NCBI Taxonomy" id="2924040"/>
    <lineage>
        <taxon>Bacteria</taxon>
        <taxon>Pseudomonadati</taxon>
        <taxon>Bacteroidota</taxon>
        <taxon>Bacteroidia</taxon>
        <taxon>Bacteroidales</taxon>
        <taxon>Tannerellaceae</taxon>
        <taxon>Parabacteroides</taxon>
    </lineage>
</organism>
<dbReference type="SUPFAM" id="SSF53448">
    <property type="entry name" value="Nucleotide-diphospho-sugar transferases"/>
    <property type="match status" value="1"/>
</dbReference>
<evidence type="ECO:0000259" key="1">
    <source>
        <dbReference type="Pfam" id="PF00535"/>
    </source>
</evidence>
<reference evidence="2 3" key="1">
    <citation type="submission" date="2022-03" db="EMBL/GenBank/DDBJ databases">
        <title>Parabacteroides sp. nov. isolated from swine feces.</title>
        <authorList>
            <person name="Bak J.E."/>
        </authorList>
    </citation>
    <scope>NUCLEOTIDE SEQUENCE [LARGE SCALE GENOMIC DNA]</scope>
    <source>
        <strain evidence="2 3">AGMB00274</strain>
    </source>
</reference>
<dbReference type="CDD" id="cd04186">
    <property type="entry name" value="GT_2_like_c"/>
    <property type="match status" value="1"/>
</dbReference>
<accession>A0ABT0C044</accession>
<evidence type="ECO:0000313" key="3">
    <source>
        <dbReference type="Proteomes" id="UP001165444"/>
    </source>
</evidence>
<dbReference type="PANTHER" id="PTHR43179:SF7">
    <property type="entry name" value="RHAMNOSYLTRANSFERASE WBBL"/>
    <property type="match status" value="1"/>
</dbReference>
<name>A0ABT0C044_9BACT</name>